<dbReference type="Proteomes" id="UP000254938">
    <property type="component" value="Unassembled WGS sequence"/>
</dbReference>
<dbReference type="InterPro" id="IPR016161">
    <property type="entry name" value="Ald_DH/histidinol_DH"/>
</dbReference>
<proteinExistence type="predicted"/>
<protein>
    <submittedName>
        <fullName evidence="2">Succinate-semialdehyde dehydrogenase</fullName>
        <ecNumber evidence="2">1.2.1.79</ecNumber>
    </submittedName>
</protein>
<dbReference type="EMBL" id="UGKQ01000007">
    <property type="protein sequence ID" value="STS79912.1"/>
    <property type="molecule type" value="Genomic_DNA"/>
</dbReference>
<dbReference type="InterPro" id="IPR016163">
    <property type="entry name" value="Ald_DH_C"/>
</dbReference>
<keyword evidence="2" id="KW-0560">Oxidoreductase</keyword>
<dbReference type="Pfam" id="PF00171">
    <property type="entry name" value="Aldedh"/>
    <property type="match status" value="1"/>
</dbReference>
<dbReference type="Gene3D" id="3.40.309.10">
    <property type="entry name" value="Aldehyde Dehydrogenase, Chain A, domain 2"/>
    <property type="match status" value="1"/>
</dbReference>
<evidence type="ECO:0000313" key="2">
    <source>
        <dbReference type="EMBL" id="STS79912.1"/>
    </source>
</evidence>
<dbReference type="GO" id="GO:0036243">
    <property type="term" value="F:succinate-semialdehyde dehydrogenase (NADP+) activity"/>
    <property type="evidence" value="ECO:0007669"/>
    <property type="project" value="UniProtKB-EC"/>
</dbReference>
<sequence>MVYINWLTDTAPELPFGGVKRSGYGRELSDLGIKEFVNQKLVVVRR</sequence>
<dbReference type="InterPro" id="IPR047110">
    <property type="entry name" value="GABD/Sad-like"/>
</dbReference>
<dbReference type="EC" id="1.2.1.79" evidence="2"/>
<evidence type="ECO:0000313" key="3">
    <source>
        <dbReference type="Proteomes" id="UP000254938"/>
    </source>
</evidence>
<feature type="domain" description="Aldehyde dehydrogenase" evidence="1">
    <location>
        <begin position="1"/>
        <end position="42"/>
    </location>
</feature>
<dbReference type="PANTHER" id="PTHR43217:SF2">
    <property type="entry name" value="SUCCINATE-SEMIALDEHYDE DEHYDROGENASE [NADP(+)]"/>
    <property type="match status" value="1"/>
</dbReference>
<dbReference type="GO" id="GO:0004777">
    <property type="term" value="F:succinate-semialdehyde dehydrogenase (NAD+) activity"/>
    <property type="evidence" value="ECO:0007669"/>
    <property type="project" value="TreeGrafter"/>
</dbReference>
<dbReference type="InterPro" id="IPR015590">
    <property type="entry name" value="Aldehyde_DH_dom"/>
</dbReference>
<dbReference type="SUPFAM" id="SSF53720">
    <property type="entry name" value="ALDH-like"/>
    <property type="match status" value="1"/>
</dbReference>
<gene>
    <name evidence="2" type="primary">gabD1</name>
    <name evidence="2" type="ORF">NCTC9140_01606</name>
</gene>
<evidence type="ECO:0000259" key="1">
    <source>
        <dbReference type="Pfam" id="PF00171"/>
    </source>
</evidence>
<dbReference type="PANTHER" id="PTHR43217">
    <property type="entry name" value="SUCCINATE SEMIALDEHYDE DEHYDROGENASE [NAD(P)+] SAD"/>
    <property type="match status" value="1"/>
</dbReference>
<organism evidence="2 3">
    <name type="scientific">Klebsiella pneumoniae</name>
    <dbReference type="NCBI Taxonomy" id="573"/>
    <lineage>
        <taxon>Bacteria</taxon>
        <taxon>Pseudomonadati</taxon>
        <taxon>Pseudomonadota</taxon>
        <taxon>Gammaproteobacteria</taxon>
        <taxon>Enterobacterales</taxon>
        <taxon>Enterobacteriaceae</taxon>
        <taxon>Klebsiella/Raoultella group</taxon>
        <taxon>Klebsiella</taxon>
        <taxon>Klebsiella pneumoniae complex</taxon>
    </lineage>
</organism>
<reference evidence="2 3" key="1">
    <citation type="submission" date="2018-06" db="EMBL/GenBank/DDBJ databases">
        <authorList>
            <consortium name="Pathogen Informatics"/>
            <person name="Doyle S."/>
        </authorList>
    </citation>
    <scope>NUCLEOTIDE SEQUENCE [LARGE SCALE GENOMIC DNA]</scope>
    <source>
        <strain evidence="2 3">NCTC9140</strain>
    </source>
</reference>
<name>A0A377TJU7_KLEPN</name>
<accession>A0A377TJU7</accession>
<dbReference type="AlphaFoldDB" id="A0A377TJU7"/>